<dbReference type="AlphaFoldDB" id="A0A5B7KIK8"/>
<evidence type="ECO:0008006" key="3">
    <source>
        <dbReference type="Google" id="ProtNLM"/>
    </source>
</evidence>
<protein>
    <recommendedName>
        <fullName evidence="3">Endonuclease/exonuclease/phosphatase domain-containing protein</fullName>
    </recommendedName>
</protein>
<name>A0A5B7KIK8_PORTR</name>
<sequence length="82" mass="9315">MEVNEGIEFITVCLHTVGEIIYSVNTYIHAGALNIANFSEYVLEEQSVIMGDFNAWCGMKKCPTMTRREVKTCPARHTTWTL</sequence>
<evidence type="ECO:0000313" key="2">
    <source>
        <dbReference type="Proteomes" id="UP000324222"/>
    </source>
</evidence>
<dbReference type="Proteomes" id="UP000324222">
    <property type="component" value="Unassembled WGS sequence"/>
</dbReference>
<accession>A0A5B7KIK8</accession>
<evidence type="ECO:0000313" key="1">
    <source>
        <dbReference type="EMBL" id="MPD06637.1"/>
    </source>
</evidence>
<keyword evidence="2" id="KW-1185">Reference proteome</keyword>
<dbReference type="EMBL" id="VSRR010152259">
    <property type="protein sequence ID" value="MPD06637.1"/>
    <property type="molecule type" value="Genomic_DNA"/>
</dbReference>
<comment type="caution">
    <text evidence="1">The sequence shown here is derived from an EMBL/GenBank/DDBJ whole genome shotgun (WGS) entry which is preliminary data.</text>
</comment>
<organism evidence="1 2">
    <name type="scientific">Portunus trituberculatus</name>
    <name type="common">Swimming crab</name>
    <name type="synonym">Neptunus trituberculatus</name>
    <dbReference type="NCBI Taxonomy" id="210409"/>
    <lineage>
        <taxon>Eukaryota</taxon>
        <taxon>Metazoa</taxon>
        <taxon>Ecdysozoa</taxon>
        <taxon>Arthropoda</taxon>
        <taxon>Crustacea</taxon>
        <taxon>Multicrustacea</taxon>
        <taxon>Malacostraca</taxon>
        <taxon>Eumalacostraca</taxon>
        <taxon>Eucarida</taxon>
        <taxon>Decapoda</taxon>
        <taxon>Pleocyemata</taxon>
        <taxon>Brachyura</taxon>
        <taxon>Eubrachyura</taxon>
        <taxon>Portunoidea</taxon>
        <taxon>Portunidae</taxon>
        <taxon>Portuninae</taxon>
        <taxon>Portunus</taxon>
    </lineage>
</organism>
<proteinExistence type="predicted"/>
<reference evidence="1 2" key="1">
    <citation type="submission" date="2019-05" db="EMBL/GenBank/DDBJ databases">
        <title>Another draft genome of Portunus trituberculatus and its Hox gene families provides insights of decapod evolution.</title>
        <authorList>
            <person name="Jeong J.-H."/>
            <person name="Song I."/>
            <person name="Kim S."/>
            <person name="Choi T."/>
            <person name="Kim D."/>
            <person name="Ryu S."/>
            <person name="Kim W."/>
        </authorList>
    </citation>
    <scope>NUCLEOTIDE SEQUENCE [LARGE SCALE GENOMIC DNA]</scope>
    <source>
        <tissue evidence="1">Muscle</tissue>
    </source>
</reference>
<gene>
    <name evidence="1" type="ORF">E2C01_102461</name>
</gene>